<comment type="caution">
    <text evidence="1">The sequence shown here is derived from an EMBL/GenBank/DDBJ whole genome shotgun (WGS) entry which is preliminary data.</text>
</comment>
<dbReference type="EMBL" id="BSFQ01000024">
    <property type="protein sequence ID" value="GLL13699.1"/>
    <property type="molecule type" value="Genomic_DNA"/>
</dbReference>
<name>A0A9W6L7J4_9PSEU</name>
<evidence type="ECO:0000313" key="2">
    <source>
        <dbReference type="Proteomes" id="UP001143463"/>
    </source>
</evidence>
<dbReference type="RefSeq" id="WP_197040730.1">
    <property type="nucleotide sequence ID" value="NZ_BAAAUZ010000041.1"/>
</dbReference>
<dbReference type="AlphaFoldDB" id="A0A9W6L7J4"/>
<reference evidence="1" key="2">
    <citation type="submission" date="2023-01" db="EMBL/GenBank/DDBJ databases">
        <authorList>
            <person name="Sun Q."/>
            <person name="Evtushenko L."/>
        </authorList>
    </citation>
    <scope>NUCLEOTIDE SEQUENCE</scope>
    <source>
        <strain evidence="1">VKM Ac-1069</strain>
    </source>
</reference>
<dbReference type="InterPro" id="IPR017850">
    <property type="entry name" value="Alkaline_phosphatase_core_sf"/>
</dbReference>
<protein>
    <submittedName>
        <fullName evidence="1">Phosphodiesterase</fullName>
    </submittedName>
</protein>
<keyword evidence="2" id="KW-1185">Reference proteome</keyword>
<sequence length="383" mass="39872">MSSGDPLLPRYGERSLAEVFPAVLAALGVPGPTPAITLPPVRAAAVLLVDGLGAELLRAHAADAPFLASLGGEPLTVGFPSSTSISITSLGTGLPPGGHGVVGISFRACGDALLDSLKWTTYGEPEPADLRETLPPEQVQPAPTALERAAADGVRVTSVGPRAFRGSGLTRAALRGGQYRGVLALGDLAAEVVDALAGPGRRLCYGYHADLDTLGHVHGPGSTAWRYQLRQIDRLAATIADQLPPDALLAVTGDHGMVQVTRRYDADQLAPLRLGVRLLGGDPRARHVYVQEGALDEVRAAWQETLGDDAWIVTRDEAVAADWFGPLEPHVAERIGDLVVALRGSAGVVRTVAEPVLAGLPGQHGSLTAEEQLVPLLVATTAR</sequence>
<dbReference type="Proteomes" id="UP001143463">
    <property type="component" value="Unassembled WGS sequence"/>
</dbReference>
<evidence type="ECO:0000313" key="1">
    <source>
        <dbReference type="EMBL" id="GLL13699.1"/>
    </source>
</evidence>
<dbReference type="SUPFAM" id="SSF53649">
    <property type="entry name" value="Alkaline phosphatase-like"/>
    <property type="match status" value="1"/>
</dbReference>
<dbReference type="Pfam" id="PF01663">
    <property type="entry name" value="Phosphodiest"/>
    <property type="match status" value="1"/>
</dbReference>
<gene>
    <name evidence="1" type="ORF">GCM10017577_48430</name>
</gene>
<organism evidence="1 2">
    <name type="scientific">Pseudonocardia halophobica</name>
    <dbReference type="NCBI Taxonomy" id="29401"/>
    <lineage>
        <taxon>Bacteria</taxon>
        <taxon>Bacillati</taxon>
        <taxon>Actinomycetota</taxon>
        <taxon>Actinomycetes</taxon>
        <taxon>Pseudonocardiales</taxon>
        <taxon>Pseudonocardiaceae</taxon>
        <taxon>Pseudonocardia</taxon>
    </lineage>
</organism>
<dbReference type="Gene3D" id="3.40.720.10">
    <property type="entry name" value="Alkaline Phosphatase, subunit A"/>
    <property type="match status" value="1"/>
</dbReference>
<proteinExistence type="predicted"/>
<reference evidence="1" key="1">
    <citation type="journal article" date="2014" name="Int. J. Syst. Evol. Microbiol.">
        <title>Complete genome sequence of Corynebacterium casei LMG S-19264T (=DSM 44701T), isolated from a smear-ripened cheese.</title>
        <authorList>
            <consortium name="US DOE Joint Genome Institute (JGI-PGF)"/>
            <person name="Walter F."/>
            <person name="Albersmeier A."/>
            <person name="Kalinowski J."/>
            <person name="Ruckert C."/>
        </authorList>
    </citation>
    <scope>NUCLEOTIDE SEQUENCE</scope>
    <source>
        <strain evidence="1">VKM Ac-1069</strain>
    </source>
</reference>
<dbReference type="InterPro" id="IPR002591">
    <property type="entry name" value="Phosphodiest/P_Trfase"/>
</dbReference>
<accession>A0A9W6L7J4</accession>